<evidence type="ECO:0000313" key="1">
    <source>
        <dbReference type="EMBL" id="AHI22770.1"/>
    </source>
</evidence>
<dbReference type="AlphaFoldDB" id="W5Y1K6"/>
<dbReference type="PATRIC" id="fig|1224164.3.peg.1387"/>
<dbReference type="EMBL" id="CP004353">
    <property type="protein sequence ID" value="AHI22770.1"/>
    <property type="molecule type" value="Genomic_DNA"/>
</dbReference>
<dbReference type="RefSeq" id="WP_025252794.1">
    <property type="nucleotide sequence ID" value="NZ_CP004353.1"/>
</dbReference>
<dbReference type="KEGG" id="cvt:B843_06925"/>
<proteinExistence type="predicted"/>
<gene>
    <name evidence="1" type="ORF">B843_06925</name>
</gene>
<dbReference type="STRING" id="1224164.B843_06925"/>
<organism evidence="1 2">
    <name type="scientific">Corynebacterium vitaeruminis DSM 20294</name>
    <dbReference type="NCBI Taxonomy" id="1224164"/>
    <lineage>
        <taxon>Bacteria</taxon>
        <taxon>Bacillati</taxon>
        <taxon>Actinomycetota</taxon>
        <taxon>Actinomycetes</taxon>
        <taxon>Mycobacteriales</taxon>
        <taxon>Corynebacteriaceae</taxon>
        <taxon>Corynebacterium</taxon>
    </lineage>
</organism>
<evidence type="ECO:0000313" key="2">
    <source>
        <dbReference type="Proteomes" id="UP000019222"/>
    </source>
</evidence>
<dbReference type="eggNOG" id="ENOG5033065">
    <property type="taxonomic scope" value="Bacteria"/>
</dbReference>
<accession>W5Y1K6</accession>
<dbReference type="Proteomes" id="UP000019222">
    <property type="component" value="Chromosome"/>
</dbReference>
<evidence type="ECO:0008006" key="3">
    <source>
        <dbReference type="Google" id="ProtNLM"/>
    </source>
</evidence>
<reference evidence="1 2" key="1">
    <citation type="submission" date="2013-02" db="EMBL/GenBank/DDBJ databases">
        <title>The complete genome sequence of Corynebacterium vitaeruminis DSM 20294.</title>
        <authorList>
            <person name="Ruckert C."/>
            <person name="Albersmeier A."/>
            <person name="Kalinowski J."/>
        </authorList>
    </citation>
    <scope>NUCLEOTIDE SEQUENCE [LARGE SCALE GENOMIC DNA]</scope>
    <source>
        <strain evidence="2">ATCC 10234</strain>
    </source>
</reference>
<dbReference type="HOGENOM" id="CLU_143964_0_0_11"/>
<sequence>MSAKRQPTCQWCGKEIAESPRGRRKKYCSQACRQRAYEQRLSVQGTEIPASAVILRPENVDAMRDKLFELRCLAEDIATASKEGARFDELDPLCQELITLARDLEKIR</sequence>
<protein>
    <recommendedName>
        <fullName evidence="3">FCS-type domain-containing protein</fullName>
    </recommendedName>
</protein>
<keyword evidence="2" id="KW-1185">Reference proteome</keyword>
<name>W5Y1K6_9CORY</name>